<dbReference type="GO" id="GO:0005524">
    <property type="term" value="F:ATP binding"/>
    <property type="evidence" value="ECO:0007669"/>
    <property type="project" value="UniProtKB-KW"/>
</dbReference>
<evidence type="ECO:0000259" key="10">
    <source>
        <dbReference type="PROSITE" id="PS50893"/>
    </source>
</evidence>
<keyword evidence="2" id="KW-1003">Cell membrane</keyword>
<dbReference type="KEGG" id="kme:H0A61_01473"/>
<evidence type="ECO:0000256" key="7">
    <source>
        <dbReference type="ARBA" id="ARBA00023065"/>
    </source>
</evidence>
<dbReference type="GO" id="GO:0015408">
    <property type="term" value="F:ABC-type ferric iron transporter activity"/>
    <property type="evidence" value="ECO:0007669"/>
    <property type="project" value="InterPro"/>
</dbReference>
<dbReference type="InterPro" id="IPR015853">
    <property type="entry name" value="ABC_transpr_FbpC"/>
</dbReference>
<dbReference type="CDD" id="cd03259">
    <property type="entry name" value="ABC_Carb_Solutes_like"/>
    <property type="match status" value="1"/>
</dbReference>
<evidence type="ECO:0000256" key="5">
    <source>
        <dbReference type="ARBA" id="ARBA00022840"/>
    </source>
</evidence>
<dbReference type="InterPro" id="IPR003439">
    <property type="entry name" value="ABC_transporter-like_ATP-bd"/>
</dbReference>
<dbReference type="Proteomes" id="UP000662904">
    <property type="component" value="Chromosome"/>
</dbReference>
<evidence type="ECO:0000256" key="3">
    <source>
        <dbReference type="ARBA" id="ARBA00022496"/>
    </source>
</evidence>
<keyword evidence="3" id="KW-0410">Iron transport</keyword>
<dbReference type="GO" id="GO:0016887">
    <property type="term" value="F:ATP hydrolysis activity"/>
    <property type="evidence" value="ECO:0007669"/>
    <property type="project" value="InterPro"/>
</dbReference>
<evidence type="ECO:0000256" key="9">
    <source>
        <dbReference type="ARBA" id="ARBA00066388"/>
    </source>
</evidence>
<evidence type="ECO:0000256" key="4">
    <source>
        <dbReference type="ARBA" id="ARBA00022741"/>
    </source>
</evidence>
<keyword evidence="1" id="KW-0813">Transport</keyword>
<dbReference type="Pfam" id="PF00005">
    <property type="entry name" value="ABC_tran"/>
    <property type="match status" value="1"/>
</dbReference>
<keyword evidence="5 11" id="KW-0067">ATP-binding</keyword>
<keyword evidence="6" id="KW-0408">Iron</keyword>
<dbReference type="Gene3D" id="3.40.50.300">
    <property type="entry name" value="P-loop containing nucleotide triphosphate hydrolases"/>
    <property type="match status" value="1"/>
</dbReference>
<evidence type="ECO:0000313" key="11">
    <source>
        <dbReference type="EMBL" id="QSQ09114.1"/>
    </source>
</evidence>
<evidence type="ECO:0000256" key="6">
    <source>
        <dbReference type="ARBA" id="ARBA00023004"/>
    </source>
</evidence>
<accession>A0A8A0RMS5</accession>
<dbReference type="RefSeq" id="WP_206709303.1">
    <property type="nucleotide sequence ID" value="NZ_CP059066.1"/>
</dbReference>
<dbReference type="InterPro" id="IPR008995">
    <property type="entry name" value="Mo/tungstate-bd_C_term_dom"/>
</dbReference>
<dbReference type="SUPFAM" id="SSF50331">
    <property type="entry name" value="MOP-like"/>
    <property type="match status" value="1"/>
</dbReference>
<dbReference type="PANTHER" id="PTHR42781:SF4">
    <property type="entry name" value="SPERMIDINE_PUTRESCINE IMPORT ATP-BINDING PROTEIN POTA"/>
    <property type="match status" value="1"/>
</dbReference>
<dbReference type="EC" id="7.6.2.9" evidence="9"/>
<protein>
    <recommendedName>
        <fullName evidence="9">ABC-type quaternary amine transporter</fullName>
        <ecNumber evidence="9">7.6.2.9</ecNumber>
    </recommendedName>
</protein>
<dbReference type="GO" id="GO:0043190">
    <property type="term" value="C:ATP-binding cassette (ABC) transporter complex"/>
    <property type="evidence" value="ECO:0007669"/>
    <property type="project" value="InterPro"/>
</dbReference>
<organism evidence="11 12">
    <name type="scientific">Koleobacter methoxysyntrophicus</name>
    <dbReference type="NCBI Taxonomy" id="2751313"/>
    <lineage>
        <taxon>Bacteria</taxon>
        <taxon>Bacillati</taxon>
        <taxon>Bacillota</taxon>
        <taxon>Clostridia</taxon>
        <taxon>Koleobacterales</taxon>
        <taxon>Koleobacteraceae</taxon>
        <taxon>Koleobacter</taxon>
    </lineage>
</organism>
<gene>
    <name evidence="11" type="primary">potA_2</name>
    <name evidence="11" type="ORF">H0A61_01473</name>
</gene>
<keyword evidence="7" id="KW-0406">Ion transport</keyword>
<dbReference type="PANTHER" id="PTHR42781">
    <property type="entry name" value="SPERMIDINE/PUTRESCINE IMPORT ATP-BINDING PROTEIN POTA"/>
    <property type="match status" value="1"/>
</dbReference>
<dbReference type="PROSITE" id="PS50893">
    <property type="entry name" value="ABC_TRANSPORTER_2"/>
    <property type="match status" value="1"/>
</dbReference>
<dbReference type="SUPFAM" id="SSF52540">
    <property type="entry name" value="P-loop containing nucleoside triphosphate hydrolases"/>
    <property type="match status" value="1"/>
</dbReference>
<dbReference type="InterPro" id="IPR027417">
    <property type="entry name" value="P-loop_NTPase"/>
</dbReference>
<dbReference type="EMBL" id="CP059066">
    <property type="protein sequence ID" value="QSQ09114.1"/>
    <property type="molecule type" value="Genomic_DNA"/>
</dbReference>
<dbReference type="PROSITE" id="PS00211">
    <property type="entry name" value="ABC_TRANSPORTER_1"/>
    <property type="match status" value="1"/>
</dbReference>
<name>A0A8A0RMS5_9FIRM</name>
<dbReference type="SMART" id="SM00382">
    <property type="entry name" value="AAA"/>
    <property type="match status" value="1"/>
</dbReference>
<keyword evidence="8" id="KW-0472">Membrane</keyword>
<keyword evidence="4" id="KW-0547">Nucleotide-binding</keyword>
<dbReference type="FunFam" id="3.40.50.300:FF:000425">
    <property type="entry name" value="Probable ABC transporter, ATP-binding subunit"/>
    <property type="match status" value="1"/>
</dbReference>
<feature type="domain" description="ABC transporter" evidence="10">
    <location>
        <begin position="4"/>
        <end position="234"/>
    </location>
</feature>
<keyword evidence="12" id="KW-1185">Reference proteome</keyword>
<dbReference type="InterPro" id="IPR003593">
    <property type="entry name" value="AAA+_ATPase"/>
</dbReference>
<proteinExistence type="predicted"/>
<evidence type="ECO:0000256" key="2">
    <source>
        <dbReference type="ARBA" id="ARBA00022475"/>
    </source>
</evidence>
<dbReference type="InterPro" id="IPR017871">
    <property type="entry name" value="ABC_transporter-like_CS"/>
</dbReference>
<evidence type="ECO:0000256" key="8">
    <source>
        <dbReference type="ARBA" id="ARBA00023136"/>
    </source>
</evidence>
<reference evidence="11" key="1">
    <citation type="submission" date="2020-07" db="EMBL/GenBank/DDBJ databases">
        <title>Koleobacter methoxysyntrophicus gen. nov., sp. nov., a novel anaerobic bacterium isolated from deep subsurface oil field and proposal of Koleobacterales ord. nov. in the phylum Firmicutes.</title>
        <authorList>
            <person name="Sakamoto S."/>
            <person name="Tamaki H."/>
        </authorList>
    </citation>
    <scope>NUCLEOTIDE SEQUENCE</scope>
    <source>
        <strain evidence="11">NRmbB1</strain>
    </source>
</reference>
<sequence length="344" mass="38666">MGNIQLKGIEKSFGTKKVLENINLDVKNGEMLALLGPSGCGKTTLLKVIAGLLKPDKGDIVFDCKSVVDIPTGAREVVMVFQDYVLFPHLNVAENIGFGLRMAGIPKKERSKKVSQLLELVQMKGFENRYPRQLSGGQKQRVAFARALAVEPKVLLLDEPFSNLDYRLREEMREFTCHLQRKMGVTTILVTHDREEAMMTADRIALMLDGQIKQCDTPVNLYFKPNSPEVASFFGEANYIQGRVIEGIFQCSLGRFQAPLGLEGKVSAMIRPEQIEISDNGEWPIKGRIIERRFAGEKRYYRVKVGDYILKVTSPSWKTLKHDSVGVVIDFNEISYFKDVKGGS</sequence>
<dbReference type="InterPro" id="IPR050093">
    <property type="entry name" value="ABC_SmlMolc_Importer"/>
</dbReference>
<evidence type="ECO:0000256" key="1">
    <source>
        <dbReference type="ARBA" id="ARBA00022448"/>
    </source>
</evidence>
<dbReference type="GO" id="GO:0015418">
    <property type="term" value="F:ABC-type quaternary ammonium compound transporting activity"/>
    <property type="evidence" value="ECO:0007669"/>
    <property type="project" value="UniProtKB-EC"/>
</dbReference>
<dbReference type="AlphaFoldDB" id="A0A8A0RMS5"/>
<evidence type="ECO:0000313" key="12">
    <source>
        <dbReference type="Proteomes" id="UP000662904"/>
    </source>
</evidence>